<dbReference type="AlphaFoldDB" id="A0ABD1RT28"/>
<protein>
    <submittedName>
        <fullName evidence="2">WEB family protein</fullName>
    </submittedName>
</protein>
<comment type="caution">
    <text evidence="2">The sequence shown here is derived from an EMBL/GenBank/DDBJ whole genome shotgun (WGS) entry which is preliminary data.</text>
</comment>
<gene>
    <name evidence="2" type="ORF">Adt_27183</name>
</gene>
<proteinExistence type="predicted"/>
<evidence type="ECO:0000313" key="2">
    <source>
        <dbReference type="EMBL" id="KAL2491555.1"/>
    </source>
</evidence>
<sequence length="110" mass="12270">MFRFLLEGFDFRRFEGTGNLDVLQELETTKNTVEELKLNLSKERSEINAALNANTDDKNVNSAAEMGEKVCHDNYMNDSLNGIGVSDLCPSSAPGFILLELKQAKIQIKT</sequence>
<organism evidence="2 3">
    <name type="scientific">Abeliophyllum distichum</name>
    <dbReference type="NCBI Taxonomy" id="126358"/>
    <lineage>
        <taxon>Eukaryota</taxon>
        <taxon>Viridiplantae</taxon>
        <taxon>Streptophyta</taxon>
        <taxon>Embryophyta</taxon>
        <taxon>Tracheophyta</taxon>
        <taxon>Spermatophyta</taxon>
        <taxon>Magnoliopsida</taxon>
        <taxon>eudicotyledons</taxon>
        <taxon>Gunneridae</taxon>
        <taxon>Pentapetalae</taxon>
        <taxon>asterids</taxon>
        <taxon>lamiids</taxon>
        <taxon>Lamiales</taxon>
        <taxon>Oleaceae</taxon>
        <taxon>Forsythieae</taxon>
        <taxon>Abeliophyllum</taxon>
    </lineage>
</organism>
<evidence type="ECO:0000256" key="1">
    <source>
        <dbReference type="SAM" id="Coils"/>
    </source>
</evidence>
<reference evidence="3" key="1">
    <citation type="submission" date="2024-07" db="EMBL/GenBank/DDBJ databases">
        <title>Two chromosome-level genome assemblies of Korean endemic species Abeliophyllum distichum and Forsythia ovata (Oleaceae).</title>
        <authorList>
            <person name="Jang H."/>
        </authorList>
    </citation>
    <scope>NUCLEOTIDE SEQUENCE [LARGE SCALE GENOMIC DNA]</scope>
</reference>
<keyword evidence="1" id="KW-0175">Coiled coil</keyword>
<keyword evidence="3" id="KW-1185">Reference proteome</keyword>
<feature type="coiled-coil region" evidence="1">
    <location>
        <begin position="19"/>
        <end position="53"/>
    </location>
</feature>
<accession>A0ABD1RT28</accession>
<evidence type="ECO:0000313" key="3">
    <source>
        <dbReference type="Proteomes" id="UP001604336"/>
    </source>
</evidence>
<dbReference type="EMBL" id="JBFOLK010000008">
    <property type="protein sequence ID" value="KAL2491555.1"/>
    <property type="molecule type" value="Genomic_DNA"/>
</dbReference>
<dbReference type="Proteomes" id="UP001604336">
    <property type="component" value="Unassembled WGS sequence"/>
</dbReference>
<name>A0ABD1RT28_9LAMI</name>